<dbReference type="EMBL" id="EQ973859">
    <property type="protein sequence ID" value="EEF41808.1"/>
    <property type="molecule type" value="Genomic_DNA"/>
</dbReference>
<dbReference type="AlphaFoldDB" id="B9S3K6"/>
<dbReference type="InterPro" id="IPR025558">
    <property type="entry name" value="DUF4283"/>
</dbReference>
<gene>
    <name evidence="2" type="ORF">RCOM_0671040</name>
</gene>
<dbReference type="Pfam" id="PF14111">
    <property type="entry name" value="DUF4283"/>
    <property type="match status" value="1"/>
</dbReference>
<evidence type="ECO:0000313" key="3">
    <source>
        <dbReference type="Proteomes" id="UP000008311"/>
    </source>
</evidence>
<dbReference type="PANTHER" id="PTHR31286">
    <property type="entry name" value="GLYCINE-RICH CELL WALL STRUCTURAL PROTEIN 1.8-LIKE"/>
    <property type="match status" value="1"/>
</dbReference>
<keyword evidence="3" id="KW-1185">Reference proteome</keyword>
<dbReference type="PANTHER" id="PTHR31286:SF153">
    <property type="entry name" value="DUF4283 DOMAIN PROTEIN"/>
    <property type="match status" value="1"/>
</dbReference>
<accession>B9S3K6</accession>
<dbReference type="InterPro" id="IPR040256">
    <property type="entry name" value="At4g02000-like"/>
</dbReference>
<protein>
    <recommendedName>
        <fullName evidence="1">DUF4283 domain-containing protein</fullName>
    </recommendedName>
</protein>
<sequence>MEDQLASLALSTEEEEDEDLVLEIDQNEVRESRFILCSVTDQSINFNTMRNHLSSLWSPGRGICIKEIAVNLYLFQFFYILDSKRVIDGGPWSFDNHLLVYDQLLLGEILAQMKLNFLDMWVHVYELPVGFMSVMVSKQLNKFVEEFLDYVVNNNTSVWRSYMRIRI</sequence>
<dbReference type="Proteomes" id="UP000008311">
    <property type="component" value="Unassembled WGS sequence"/>
</dbReference>
<proteinExistence type="predicted"/>
<reference evidence="3" key="1">
    <citation type="journal article" date="2010" name="Nat. Biotechnol.">
        <title>Draft genome sequence of the oilseed species Ricinus communis.</title>
        <authorList>
            <person name="Chan A.P."/>
            <person name="Crabtree J."/>
            <person name="Zhao Q."/>
            <person name="Lorenzi H."/>
            <person name="Orvis J."/>
            <person name="Puiu D."/>
            <person name="Melake-Berhan A."/>
            <person name="Jones K.M."/>
            <person name="Redman J."/>
            <person name="Chen G."/>
            <person name="Cahoon E.B."/>
            <person name="Gedil M."/>
            <person name="Stanke M."/>
            <person name="Haas B.J."/>
            <person name="Wortman J.R."/>
            <person name="Fraser-Liggett C.M."/>
            <person name="Ravel J."/>
            <person name="Rabinowicz P.D."/>
        </authorList>
    </citation>
    <scope>NUCLEOTIDE SEQUENCE [LARGE SCALE GENOMIC DNA]</scope>
    <source>
        <strain evidence="3">cv. Hale</strain>
    </source>
</reference>
<evidence type="ECO:0000259" key="1">
    <source>
        <dbReference type="Pfam" id="PF14111"/>
    </source>
</evidence>
<feature type="domain" description="DUF4283" evidence="1">
    <location>
        <begin position="30"/>
        <end position="104"/>
    </location>
</feature>
<evidence type="ECO:0000313" key="2">
    <source>
        <dbReference type="EMBL" id="EEF41808.1"/>
    </source>
</evidence>
<organism evidence="2 3">
    <name type="scientific">Ricinus communis</name>
    <name type="common">Castor bean</name>
    <dbReference type="NCBI Taxonomy" id="3988"/>
    <lineage>
        <taxon>Eukaryota</taxon>
        <taxon>Viridiplantae</taxon>
        <taxon>Streptophyta</taxon>
        <taxon>Embryophyta</taxon>
        <taxon>Tracheophyta</taxon>
        <taxon>Spermatophyta</taxon>
        <taxon>Magnoliopsida</taxon>
        <taxon>eudicotyledons</taxon>
        <taxon>Gunneridae</taxon>
        <taxon>Pentapetalae</taxon>
        <taxon>rosids</taxon>
        <taxon>fabids</taxon>
        <taxon>Malpighiales</taxon>
        <taxon>Euphorbiaceae</taxon>
        <taxon>Acalyphoideae</taxon>
        <taxon>Acalypheae</taxon>
        <taxon>Ricinus</taxon>
    </lineage>
</organism>
<dbReference type="InParanoid" id="B9S3K6"/>
<dbReference type="FunCoup" id="B9S3K6">
    <property type="interactions" value="3"/>
</dbReference>
<name>B9S3K6_RICCO</name>